<dbReference type="InterPro" id="IPR040256">
    <property type="entry name" value="At4g02000-like"/>
</dbReference>
<dbReference type="EMBL" id="PKMF04000285">
    <property type="protein sequence ID" value="KAK7839353.1"/>
    <property type="molecule type" value="Genomic_DNA"/>
</dbReference>
<feature type="domain" description="Zinc knuckle CX2CX4HX4C" evidence="3">
    <location>
        <begin position="178"/>
        <end position="221"/>
    </location>
</feature>
<feature type="domain" description="DUF4283" evidence="2">
    <location>
        <begin position="33"/>
        <end position="115"/>
    </location>
</feature>
<sequence length="425" mass="48117">MAEEVIHGLENMKLTVEEEEVIEISDEGRLEAIESCTLSLLGKFLTCKSFNRRAAKSILRRAWGLEDTLQILEVGANLFQFKFQSEFDMNRVITGGPWTFDNQLLMLQRWRKGMNVGNIKWTHASLWIQIWGAPFDMASPKVAREVGNRLGVVEDVERRRKQDAQNLFMRVRVALPLEKPLRRGGFIAGSDGVRSWVTFKYERLPIFCHYCGLLGHDLLHCAPHFARKKNGDEVDYQYGEWLKSEGGRARSPSKRNANPRRQPEEDRADVCGQSFTHTEVAAEPPAEEKEIPGGVNSCHDKGNPRNHGIFPESQQHDNEGIETDSKGVNFACLEEGSNVEQGTVTVTETVRRDIVDLTKVRSKEQPVTPWADESVGLLSTKSQGKWTRFNRMEFGLSGFTKALNLPTLGKRGTDRETETDCKIKV</sequence>
<dbReference type="Proteomes" id="UP000237347">
    <property type="component" value="Unassembled WGS sequence"/>
</dbReference>
<name>A0AAW0KLP2_QUESU</name>
<evidence type="ECO:0000259" key="2">
    <source>
        <dbReference type="Pfam" id="PF14111"/>
    </source>
</evidence>
<evidence type="ECO:0000313" key="5">
    <source>
        <dbReference type="Proteomes" id="UP000237347"/>
    </source>
</evidence>
<organism evidence="4 5">
    <name type="scientific">Quercus suber</name>
    <name type="common">Cork oak</name>
    <dbReference type="NCBI Taxonomy" id="58331"/>
    <lineage>
        <taxon>Eukaryota</taxon>
        <taxon>Viridiplantae</taxon>
        <taxon>Streptophyta</taxon>
        <taxon>Embryophyta</taxon>
        <taxon>Tracheophyta</taxon>
        <taxon>Spermatophyta</taxon>
        <taxon>Magnoliopsida</taxon>
        <taxon>eudicotyledons</taxon>
        <taxon>Gunneridae</taxon>
        <taxon>Pentapetalae</taxon>
        <taxon>rosids</taxon>
        <taxon>fabids</taxon>
        <taxon>Fagales</taxon>
        <taxon>Fagaceae</taxon>
        <taxon>Quercus</taxon>
    </lineage>
</organism>
<evidence type="ECO:0000259" key="3">
    <source>
        <dbReference type="Pfam" id="PF14392"/>
    </source>
</evidence>
<comment type="caution">
    <text evidence="4">The sequence shown here is derived from an EMBL/GenBank/DDBJ whole genome shotgun (WGS) entry which is preliminary data.</text>
</comment>
<keyword evidence="5" id="KW-1185">Reference proteome</keyword>
<evidence type="ECO:0008006" key="6">
    <source>
        <dbReference type="Google" id="ProtNLM"/>
    </source>
</evidence>
<dbReference type="PANTHER" id="PTHR31286">
    <property type="entry name" value="GLYCINE-RICH CELL WALL STRUCTURAL PROTEIN 1.8-LIKE"/>
    <property type="match status" value="1"/>
</dbReference>
<evidence type="ECO:0000313" key="4">
    <source>
        <dbReference type="EMBL" id="KAK7839353.1"/>
    </source>
</evidence>
<dbReference type="InterPro" id="IPR025558">
    <property type="entry name" value="DUF4283"/>
</dbReference>
<feature type="region of interest" description="Disordered" evidence="1">
    <location>
        <begin position="245"/>
        <end position="269"/>
    </location>
</feature>
<accession>A0AAW0KLP2</accession>
<dbReference type="AlphaFoldDB" id="A0AAW0KLP2"/>
<reference evidence="4 5" key="1">
    <citation type="journal article" date="2018" name="Sci. Data">
        <title>The draft genome sequence of cork oak.</title>
        <authorList>
            <person name="Ramos A.M."/>
            <person name="Usie A."/>
            <person name="Barbosa P."/>
            <person name="Barros P.M."/>
            <person name="Capote T."/>
            <person name="Chaves I."/>
            <person name="Simoes F."/>
            <person name="Abreu I."/>
            <person name="Carrasquinho I."/>
            <person name="Faro C."/>
            <person name="Guimaraes J.B."/>
            <person name="Mendonca D."/>
            <person name="Nobrega F."/>
            <person name="Rodrigues L."/>
            <person name="Saibo N.J.M."/>
            <person name="Varela M.C."/>
            <person name="Egas C."/>
            <person name="Matos J."/>
            <person name="Miguel C.M."/>
            <person name="Oliveira M.M."/>
            <person name="Ricardo C.P."/>
            <person name="Goncalves S."/>
        </authorList>
    </citation>
    <scope>NUCLEOTIDE SEQUENCE [LARGE SCALE GENOMIC DNA]</scope>
    <source>
        <strain evidence="5">cv. HL8</strain>
    </source>
</reference>
<dbReference type="Pfam" id="PF14111">
    <property type="entry name" value="DUF4283"/>
    <property type="match status" value="1"/>
</dbReference>
<evidence type="ECO:0000256" key="1">
    <source>
        <dbReference type="SAM" id="MobiDB-lite"/>
    </source>
</evidence>
<proteinExistence type="predicted"/>
<protein>
    <recommendedName>
        <fullName evidence="6">DUF4283 domain-containing protein</fullName>
    </recommendedName>
</protein>
<dbReference type="InterPro" id="IPR025836">
    <property type="entry name" value="Zn_knuckle_CX2CX4HX4C"/>
</dbReference>
<gene>
    <name evidence="4" type="ORF">CFP56_018081</name>
</gene>
<dbReference type="PANTHER" id="PTHR31286:SF167">
    <property type="entry name" value="OS09G0268800 PROTEIN"/>
    <property type="match status" value="1"/>
</dbReference>
<dbReference type="Pfam" id="PF14392">
    <property type="entry name" value="zf-CCHC_4"/>
    <property type="match status" value="1"/>
</dbReference>